<evidence type="ECO:0000256" key="6">
    <source>
        <dbReference type="PIRSR" id="PIRSR602401-1"/>
    </source>
</evidence>
<dbReference type="GO" id="GO:0004497">
    <property type="term" value="F:monooxygenase activity"/>
    <property type="evidence" value="ECO:0007669"/>
    <property type="project" value="UniProtKB-KW"/>
</dbReference>
<dbReference type="InterPro" id="IPR017972">
    <property type="entry name" value="Cyt_P450_CS"/>
</dbReference>
<evidence type="ECO:0000256" key="7">
    <source>
        <dbReference type="RuleBase" id="RU000461"/>
    </source>
</evidence>
<keyword evidence="3 6" id="KW-0479">Metal-binding</keyword>
<dbReference type="InterPro" id="IPR036396">
    <property type="entry name" value="Cyt_P450_sf"/>
</dbReference>
<protein>
    <submittedName>
        <fullName evidence="9">Cytochrome P450 CYP94D108-like</fullName>
    </submittedName>
</protein>
<evidence type="ECO:0000313" key="9">
    <source>
        <dbReference type="RefSeq" id="XP_021863917.1"/>
    </source>
</evidence>
<keyword evidence="6 7" id="KW-0349">Heme</keyword>
<dbReference type="PANTHER" id="PTHR24296">
    <property type="entry name" value="CYTOCHROME P450"/>
    <property type="match status" value="1"/>
</dbReference>
<evidence type="ECO:0000256" key="5">
    <source>
        <dbReference type="ARBA" id="ARBA00023004"/>
    </source>
</evidence>
<keyword evidence="8" id="KW-1185">Reference proteome</keyword>
<evidence type="ECO:0000256" key="1">
    <source>
        <dbReference type="ARBA" id="ARBA00001971"/>
    </source>
</evidence>
<dbReference type="KEGG" id="soe:110802772"/>
<feature type="binding site" description="axial binding residue" evidence="6">
    <location>
        <position position="456"/>
    </location>
    <ligand>
        <name>heme</name>
        <dbReference type="ChEBI" id="CHEBI:30413"/>
    </ligand>
    <ligandPart>
        <name>Fe</name>
        <dbReference type="ChEBI" id="CHEBI:18248"/>
    </ligandPart>
</feature>
<evidence type="ECO:0000256" key="4">
    <source>
        <dbReference type="ARBA" id="ARBA00023002"/>
    </source>
</evidence>
<name>A0A9R0J9X4_SPIOL</name>
<comment type="cofactor">
    <cofactor evidence="1 6">
        <name>heme</name>
        <dbReference type="ChEBI" id="CHEBI:30413"/>
    </cofactor>
</comment>
<evidence type="ECO:0000256" key="2">
    <source>
        <dbReference type="ARBA" id="ARBA00010617"/>
    </source>
</evidence>
<dbReference type="GeneID" id="110802772"/>
<dbReference type="Proteomes" id="UP000813463">
    <property type="component" value="Chromosome 1"/>
</dbReference>
<dbReference type="SUPFAM" id="SSF48264">
    <property type="entry name" value="Cytochrome P450"/>
    <property type="match status" value="1"/>
</dbReference>
<dbReference type="AlphaFoldDB" id="A0A9R0J9X4"/>
<gene>
    <name evidence="9" type="primary">LOC110802772</name>
</gene>
<dbReference type="PRINTS" id="PR00385">
    <property type="entry name" value="P450"/>
</dbReference>
<dbReference type="GO" id="GO:0005506">
    <property type="term" value="F:iron ion binding"/>
    <property type="evidence" value="ECO:0007669"/>
    <property type="project" value="InterPro"/>
</dbReference>
<dbReference type="GO" id="GO:0006629">
    <property type="term" value="P:lipid metabolic process"/>
    <property type="evidence" value="ECO:0007669"/>
    <property type="project" value="UniProtKB-ARBA"/>
</dbReference>
<dbReference type="RefSeq" id="XP_021863917.1">
    <property type="nucleotide sequence ID" value="XM_022008225.2"/>
</dbReference>
<comment type="similarity">
    <text evidence="2 7">Belongs to the cytochrome P450 family.</text>
</comment>
<evidence type="ECO:0000313" key="8">
    <source>
        <dbReference type="Proteomes" id="UP000813463"/>
    </source>
</evidence>
<dbReference type="CDD" id="cd11064">
    <property type="entry name" value="CYP86A"/>
    <property type="match status" value="1"/>
</dbReference>
<evidence type="ECO:0000256" key="3">
    <source>
        <dbReference type="ARBA" id="ARBA00022723"/>
    </source>
</evidence>
<dbReference type="Pfam" id="PF00067">
    <property type="entry name" value="p450"/>
    <property type="match status" value="1"/>
</dbReference>
<keyword evidence="4 7" id="KW-0560">Oxidoreductase</keyword>
<reference evidence="9" key="2">
    <citation type="submission" date="2025-08" db="UniProtKB">
        <authorList>
            <consortium name="RefSeq"/>
        </authorList>
    </citation>
    <scope>IDENTIFICATION</scope>
    <source>
        <tissue evidence="9">Leaf</tissue>
    </source>
</reference>
<accession>A0A9R0J9X4</accession>
<keyword evidence="5 6" id="KW-0408">Iron</keyword>
<dbReference type="GO" id="GO:0020037">
    <property type="term" value="F:heme binding"/>
    <property type="evidence" value="ECO:0007669"/>
    <property type="project" value="InterPro"/>
</dbReference>
<reference evidence="8" key="1">
    <citation type="journal article" date="2021" name="Nat. Commun.">
        <title>Genomic analyses provide insights into spinach domestication and the genetic basis of agronomic traits.</title>
        <authorList>
            <person name="Cai X."/>
            <person name="Sun X."/>
            <person name="Xu C."/>
            <person name="Sun H."/>
            <person name="Wang X."/>
            <person name="Ge C."/>
            <person name="Zhang Z."/>
            <person name="Wang Q."/>
            <person name="Fei Z."/>
            <person name="Jiao C."/>
            <person name="Wang Q."/>
        </authorList>
    </citation>
    <scope>NUCLEOTIDE SEQUENCE [LARGE SCALE GENOMIC DNA]</scope>
    <source>
        <strain evidence="8">cv. Varoflay</strain>
    </source>
</reference>
<dbReference type="InterPro" id="IPR002401">
    <property type="entry name" value="Cyt_P450_E_grp-I"/>
</dbReference>
<dbReference type="InterPro" id="IPR001128">
    <property type="entry name" value="Cyt_P450"/>
</dbReference>
<dbReference type="GO" id="GO:0016705">
    <property type="term" value="F:oxidoreductase activity, acting on paired donors, with incorporation or reduction of molecular oxygen"/>
    <property type="evidence" value="ECO:0007669"/>
    <property type="project" value="InterPro"/>
</dbReference>
<keyword evidence="7" id="KW-0503">Monooxygenase</keyword>
<dbReference type="OrthoDB" id="1470350at2759"/>
<organism evidence="8 9">
    <name type="scientific">Spinacia oleracea</name>
    <name type="common">Spinach</name>
    <dbReference type="NCBI Taxonomy" id="3562"/>
    <lineage>
        <taxon>Eukaryota</taxon>
        <taxon>Viridiplantae</taxon>
        <taxon>Streptophyta</taxon>
        <taxon>Embryophyta</taxon>
        <taxon>Tracheophyta</taxon>
        <taxon>Spermatophyta</taxon>
        <taxon>Magnoliopsida</taxon>
        <taxon>eudicotyledons</taxon>
        <taxon>Gunneridae</taxon>
        <taxon>Pentapetalae</taxon>
        <taxon>Caryophyllales</taxon>
        <taxon>Chenopodiaceae</taxon>
        <taxon>Chenopodioideae</taxon>
        <taxon>Anserineae</taxon>
        <taxon>Spinacia</taxon>
    </lineage>
</organism>
<dbReference type="PROSITE" id="PS00086">
    <property type="entry name" value="CYTOCHROME_P450"/>
    <property type="match status" value="1"/>
</dbReference>
<sequence>MESIILLITLLLILLSSLYLILYTKKQPNVGFKTYPFIGTLPQFVANRYRFLDWTTEVLASTPTHTSTFFRPGKRHGDVITAYPPNVEHILKTRFENYPKGDHSISLLHDFLGTGIFNADNHLWRLQRKTASFEFNKRSLKNFVLDDVRFEIITRLVPFLKQASGSDRVFDLQDILERFAFDNVCKLAFDYDPGCLAGHGSGESEFMRAFEEAATLSAGRFLYALPFLWKIKKMFNVGSEKRLRESIKTVHDFADKIIRTKLDEMSRENSNNNLNYQDILSRFISSTEEISVLKHEFNFLRDVVISFILAGRDTTSSGLSWFFWLLSNNPDVLKKIRSEVGEVRARVGKKVGDTYDFDDLKEMNYLHAALSETLRLYPPVSMDARSCLEDDVFPDGTEVKKDWFVIYNTYAMGRMESIWGKDCFVFQPERWIDENGLYKPENPFRYPVFHAGPRICLGKEMAYLQMKSIVACVVEQFDVDVVGKEKCPEYLLSVTLRMKNGLFARVKGRNYDGMR</sequence>
<proteinExistence type="inferred from homology"/>
<dbReference type="Gene3D" id="1.10.630.10">
    <property type="entry name" value="Cytochrome P450"/>
    <property type="match status" value="1"/>
</dbReference>
<dbReference type="PRINTS" id="PR00463">
    <property type="entry name" value="EP450I"/>
</dbReference>